<dbReference type="SMART" id="SM00173">
    <property type="entry name" value="RAS"/>
    <property type="match status" value="1"/>
</dbReference>
<gene>
    <name evidence="3" type="ORF">BJG266_LOCUS7812</name>
    <name evidence="4" type="ORF">QVE165_LOCUS31617</name>
    <name evidence="5" type="ORF">QVE165_LOCUS31677</name>
</gene>
<dbReference type="InterPro" id="IPR005225">
    <property type="entry name" value="Small_GTP-bd"/>
</dbReference>
<evidence type="ECO:0000313" key="3">
    <source>
        <dbReference type="EMBL" id="CAF0850478.1"/>
    </source>
</evidence>
<accession>A0A813WD00</accession>
<protein>
    <submittedName>
        <fullName evidence="3">Uncharacterized protein</fullName>
    </submittedName>
</protein>
<organism evidence="3 7">
    <name type="scientific">Adineta steineri</name>
    <dbReference type="NCBI Taxonomy" id="433720"/>
    <lineage>
        <taxon>Eukaryota</taxon>
        <taxon>Metazoa</taxon>
        <taxon>Spiralia</taxon>
        <taxon>Gnathifera</taxon>
        <taxon>Rotifera</taxon>
        <taxon>Eurotatoria</taxon>
        <taxon>Bdelloidea</taxon>
        <taxon>Adinetida</taxon>
        <taxon>Adinetidae</taxon>
        <taxon>Adineta</taxon>
    </lineage>
</organism>
<keyword evidence="6" id="KW-1185">Reference proteome</keyword>
<evidence type="ECO:0000313" key="4">
    <source>
        <dbReference type="EMBL" id="CAF1307829.1"/>
    </source>
</evidence>
<dbReference type="InterPro" id="IPR001806">
    <property type="entry name" value="Small_GTPase"/>
</dbReference>
<comment type="caution">
    <text evidence="3">The sequence shown here is derived from an EMBL/GenBank/DDBJ whole genome shotgun (WGS) entry which is preliminary data.</text>
</comment>
<name>A0A813WD00_9BILA</name>
<sequence length="147" mass="16951">MSCWSRKKVYKPCNDEHRKVVIVGDSDCGKSCLLQAIDGQKWSDPYTRTFVDSYVVEKFINEQKFELTLLDTNGSEEYDRLRPLSYPMTDIFIMCFAIDNPESFKNVSEKWLPECKHFCPLASIVLVGICEITKYAACYTSHKPAIK</sequence>
<dbReference type="Proteomes" id="UP000663877">
    <property type="component" value="Unassembled WGS sequence"/>
</dbReference>
<dbReference type="Gene3D" id="3.40.50.300">
    <property type="entry name" value="P-loop containing nucleotide triphosphate hydrolases"/>
    <property type="match status" value="1"/>
</dbReference>
<dbReference type="OrthoDB" id="8830751at2759"/>
<evidence type="ECO:0000256" key="2">
    <source>
        <dbReference type="ARBA" id="ARBA00023134"/>
    </source>
</evidence>
<dbReference type="GO" id="GO:0005525">
    <property type="term" value="F:GTP binding"/>
    <property type="evidence" value="ECO:0007669"/>
    <property type="project" value="UniProtKB-KW"/>
</dbReference>
<dbReference type="PANTHER" id="PTHR24072">
    <property type="entry name" value="RHO FAMILY GTPASE"/>
    <property type="match status" value="1"/>
</dbReference>
<reference evidence="3" key="1">
    <citation type="submission" date="2021-02" db="EMBL/GenBank/DDBJ databases">
        <authorList>
            <person name="Nowell W R."/>
        </authorList>
    </citation>
    <scope>NUCLEOTIDE SEQUENCE</scope>
</reference>
<dbReference type="SUPFAM" id="SSF52540">
    <property type="entry name" value="P-loop containing nucleoside triphosphate hydrolases"/>
    <property type="match status" value="1"/>
</dbReference>
<dbReference type="Proteomes" id="UP000663832">
    <property type="component" value="Unassembled WGS sequence"/>
</dbReference>
<dbReference type="EMBL" id="CAJNOI010000024">
    <property type="protein sequence ID" value="CAF0850478.1"/>
    <property type="molecule type" value="Genomic_DNA"/>
</dbReference>
<keyword evidence="2" id="KW-0342">GTP-binding</keyword>
<dbReference type="Pfam" id="PF00071">
    <property type="entry name" value="Ras"/>
    <property type="match status" value="1"/>
</dbReference>
<dbReference type="EMBL" id="CAJNOM010000273">
    <property type="protein sequence ID" value="CAF1308922.1"/>
    <property type="molecule type" value="Genomic_DNA"/>
</dbReference>
<keyword evidence="1" id="KW-0547">Nucleotide-binding</keyword>
<dbReference type="PRINTS" id="PR00449">
    <property type="entry name" value="RASTRNSFRMNG"/>
</dbReference>
<evidence type="ECO:0000313" key="7">
    <source>
        <dbReference type="Proteomes" id="UP000663877"/>
    </source>
</evidence>
<evidence type="ECO:0000313" key="5">
    <source>
        <dbReference type="EMBL" id="CAF1308922.1"/>
    </source>
</evidence>
<dbReference type="PROSITE" id="PS51420">
    <property type="entry name" value="RHO"/>
    <property type="match status" value="1"/>
</dbReference>
<dbReference type="NCBIfam" id="TIGR00231">
    <property type="entry name" value="small_GTP"/>
    <property type="match status" value="1"/>
</dbReference>
<dbReference type="SMART" id="SM00174">
    <property type="entry name" value="RHO"/>
    <property type="match status" value="1"/>
</dbReference>
<proteinExistence type="predicted"/>
<dbReference type="InterPro" id="IPR027417">
    <property type="entry name" value="P-loop_NTPase"/>
</dbReference>
<dbReference type="EMBL" id="CAJNOM010000272">
    <property type="protein sequence ID" value="CAF1307829.1"/>
    <property type="molecule type" value="Genomic_DNA"/>
</dbReference>
<dbReference type="GO" id="GO:0007264">
    <property type="term" value="P:small GTPase-mediated signal transduction"/>
    <property type="evidence" value="ECO:0007669"/>
    <property type="project" value="InterPro"/>
</dbReference>
<dbReference type="AlphaFoldDB" id="A0A813WD00"/>
<dbReference type="CDD" id="cd00157">
    <property type="entry name" value="Rho"/>
    <property type="match status" value="1"/>
</dbReference>
<evidence type="ECO:0000256" key="1">
    <source>
        <dbReference type="ARBA" id="ARBA00022741"/>
    </source>
</evidence>
<dbReference type="InterPro" id="IPR003578">
    <property type="entry name" value="Small_GTPase_Rho"/>
</dbReference>
<evidence type="ECO:0000313" key="6">
    <source>
        <dbReference type="Proteomes" id="UP000663832"/>
    </source>
</evidence>
<dbReference type="GO" id="GO:0003924">
    <property type="term" value="F:GTPase activity"/>
    <property type="evidence" value="ECO:0007669"/>
    <property type="project" value="InterPro"/>
</dbReference>
<dbReference type="PROSITE" id="PS51419">
    <property type="entry name" value="RAB"/>
    <property type="match status" value="1"/>
</dbReference>